<keyword evidence="2" id="KW-1185">Reference proteome</keyword>
<comment type="caution">
    <text evidence="1">The sequence shown here is derived from an EMBL/GenBank/DDBJ whole genome shotgun (WGS) entry which is preliminary data.</text>
</comment>
<evidence type="ECO:0000313" key="2">
    <source>
        <dbReference type="Proteomes" id="UP001060085"/>
    </source>
</evidence>
<organism evidence="1 2">
    <name type="scientific">Catharanthus roseus</name>
    <name type="common">Madagascar periwinkle</name>
    <name type="synonym">Vinca rosea</name>
    <dbReference type="NCBI Taxonomy" id="4058"/>
    <lineage>
        <taxon>Eukaryota</taxon>
        <taxon>Viridiplantae</taxon>
        <taxon>Streptophyta</taxon>
        <taxon>Embryophyta</taxon>
        <taxon>Tracheophyta</taxon>
        <taxon>Spermatophyta</taxon>
        <taxon>Magnoliopsida</taxon>
        <taxon>eudicotyledons</taxon>
        <taxon>Gunneridae</taxon>
        <taxon>Pentapetalae</taxon>
        <taxon>asterids</taxon>
        <taxon>lamiids</taxon>
        <taxon>Gentianales</taxon>
        <taxon>Apocynaceae</taxon>
        <taxon>Rauvolfioideae</taxon>
        <taxon>Vinceae</taxon>
        <taxon>Catharanthinae</taxon>
        <taxon>Catharanthus</taxon>
    </lineage>
</organism>
<name>A0ACC0CBH5_CATRO</name>
<dbReference type="Proteomes" id="UP001060085">
    <property type="component" value="Linkage Group LG01"/>
</dbReference>
<accession>A0ACC0CBH5</accession>
<reference evidence="2" key="1">
    <citation type="journal article" date="2023" name="Nat. Plants">
        <title>Single-cell RNA sequencing provides a high-resolution roadmap for understanding the multicellular compartmentation of specialized metabolism.</title>
        <authorList>
            <person name="Sun S."/>
            <person name="Shen X."/>
            <person name="Li Y."/>
            <person name="Li Y."/>
            <person name="Wang S."/>
            <person name="Li R."/>
            <person name="Zhang H."/>
            <person name="Shen G."/>
            <person name="Guo B."/>
            <person name="Wei J."/>
            <person name="Xu J."/>
            <person name="St-Pierre B."/>
            <person name="Chen S."/>
            <person name="Sun C."/>
        </authorList>
    </citation>
    <scope>NUCLEOTIDE SEQUENCE [LARGE SCALE GENOMIC DNA]</scope>
</reference>
<sequence>MTDVFLVLHFFFLPMLLRFLNLMIRLFILQAEKDYTSNGPKSPWVSFASLFQTISGKISSKDMNLVCIHYEMFKCPKLAGMNLLRSLLIVGDQFLKSKVANLQAKVHPTNARP</sequence>
<protein>
    <submittedName>
        <fullName evidence="1">Uncharacterized protein</fullName>
    </submittedName>
</protein>
<evidence type="ECO:0000313" key="1">
    <source>
        <dbReference type="EMBL" id="KAI5682276.1"/>
    </source>
</evidence>
<dbReference type="EMBL" id="CM044701">
    <property type="protein sequence ID" value="KAI5682276.1"/>
    <property type="molecule type" value="Genomic_DNA"/>
</dbReference>
<proteinExistence type="predicted"/>
<gene>
    <name evidence="1" type="ORF">M9H77_03504</name>
</gene>